<sequence length="503" mass="54316">MASNSILLKNGVALIHDANDHVVPTKTSILIEHGKIAKIAQEIAVPEGVEVLDCTNKILSPGFVDTHRHGWQTQLKGRHANQQLLEYMVHGFLQSVQFSPEDVFYGQLAGMLESIAAGTTTVVDHAHITRSPDHVKLAIAANVSAGIRSVFCYAPMMFATKFNPLTFHENPFEDWVMRTFDELADSAPFGDGRVKLGFAFDLWFLPAEMISGIFAQVKAKGIKTITCHGNTALGLNIMQPLTNFGLLNESIIISHGGALAEADAQLLKAAGAFVSSTPSTELQMAMHGPYCFDAAYKDGGVTGNSIGLQDNAALGVDCHACNAGSIIAEAKLGLQSARNQYNEYYLKQDKVPSSLPESLSVEAAFNLATVKGAEATNMRNEIGRIAEGYKADLVVFDAMSPSMVGAAQHDPVAAIILHSSPADIDTVIIDGIVRKKDGKLLPVRVDESAKRAVGKDVLDWTSISKEIVTSREKMQKDMDMIDFGEAYASLIKLFQVDETKLVV</sequence>
<dbReference type="SUPFAM" id="SSF51556">
    <property type="entry name" value="Metallo-dependent hydrolases"/>
    <property type="match status" value="1"/>
</dbReference>
<organism evidence="3 4">
    <name type="scientific">Decorospora gaudefroyi</name>
    <dbReference type="NCBI Taxonomy" id="184978"/>
    <lineage>
        <taxon>Eukaryota</taxon>
        <taxon>Fungi</taxon>
        <taxon>Dikarya</taxon>
        <taxon>Ascomycota</taxon>
        <taxon>Pezizomycotina</taxon>
        <taxon>Dothideomycetes</taxon>
        <taxon>Pleosporomycetidae</taxon>
        <taxon>Pleosporales</taxon>
        <taxon>Pleosporineae</taxon>
        <taxon>Pleosporaceae</taxon>
        <taxon>Decorospora</taxon>
    </lineage>
</organism>
<dbReference type="OrthoDB" id="194468at2759"/>
<proteinExistence type="predicted"/>
<dbReference type="PANTHER" id="PTHR43794">
    <property type="entry name" value="AMINOHYDROLASE SSNA-RELATED"/>
    <property type="match status" value="1"/>
</dbReference>
<evidence type="ECO:0000259" key="2">
    <source>
        <dbReference type="Pfam" id="PF01979"/>
    </source>
</evidence>
<dbReference type="GO" id="GO:0016810">
    <property type="term" value="F:hydrolase activity, acting on carbon-nitrogen (but not peptide) bonds"/>
    <property type="evidence" value="ECO:0007669"/>
    <property type="project" value="InterPro"/>
</dbReference>
<gene>
    <name evidence="3" type="ORF">BDW02DRAFT_571857</name>
</gene>
<keyword evidence="1 3" id="KW-0378">Hydrolase</keyword>
<dbReference type="AlphaFoldDB" id="A0A6A5K306"/>
<dbReference type="SUPFAM" id="SSF51338">
    <property type="entry name" value="Composite domain of metallo-dependent hydrolases"/>
    <property type="match status" value="2"/>
</dbReference>
<dbReference type="Proteomes" id="UP000800040">
    <property type="component" value="Unassembled WGS sequence"/>
</dbReference>
<dbReference type="PANTHER" id="PTHR43794:SF11">
    <property type="entry name" value="AMIDOHYDROLASE-RELATED DOMAIN-CONTAINING PROTEIN"/>
    <property type="match status" value="1"/>
</dbReference>
<keyword evidence="4" id="KW-1185">Reference proteome</keyword>
<dbReference type="Gene3D" id="3.20.20.140">
    <property type="entry name" value="Metal-dependent hydrolases"/>
    <property type="match status" value="1"/>
</dbReference>
<dbReference type="InterPro" id="IPR011059">
    <property type="entry name" value="Metal-dep_hydrolase_composite"/>
</dbReference>
<evidence type="ECO:0000313" key="4">
    <source>
        <dbReference type="Proteomes" id="UP000800040"/>
    </source>
</evidence>
<feature type="domain" description="Amidohydrolase-related" evidence="2">
    <location>
        <begin position="58"/>
        <end position="432"/>
    </location>
</feature>
<dbReference type="InterPro" id="IPR050287">
    <property type="entry name" value="MTA/SAH_deaminase"/>
</dbReference>
<dbReference type="Pfam" id="PF01979">
    <property type="entry name" value="Amidohydro_1"/>
    <property type="match status" value="1"/>
</dbReference>
<dbReference type="EMBL" id="ML975359">
    <property type="protein sequence ID" value="KAF1831598.1"/>
    <property type="molecule type" value="Genomic_DNA"/>
</dbReference>
<reference evidence="3" key="1">
    <citation type="submission" date="2020-01" db="EMBL/GenBank/DDBJ databases">
        <authorList>
            <consortium name="DOE Joint Genome Institute"/>
            <person name="Haridas S."/>
            <person name="Albert R."/>
            <person name="Binder M."/>
            <person name="Bloem J."/>
            <person name="Labutti K."/>
            <person name="Salamov A."/>
            <person name="Andreopoulos B."/>
            <person name="Baker S.E."/>
            <person name="Barry K."/>
            <person name="Bills G."/>
            <person name="Bluhm B.H."/>
            <person name="Cannon C."/>
            <person name="Castanera R."/>
            <person name="Culley D.E."/>
            <person name="Daum C."/>
            <person name="Ezra D."/>
            <person name="Gonzalez J.B."/>
            <person name="Henrissat B."/>
            <person name="Kuo A."/>
            <person name="Liang C."/>
            <person name="Lipzen A."/>
            <person name="Lutzoni F."/>
            <person name="Magnuson J."/>
            <person name="Mondo S."/>
            <person name="Nolan M."/>
            <person name="Ohm R."/>
            <person name="Pangilinan J."/>
            <person name="Park H.-J."/>
            <person name="Ramirez L."/>
            <person name="Alfaro M."/>
            <person name="Sun H."/>
            <person name="Tritt A."/>
            <person name="Yoshinaga Y."/>
            <person name="Zwiers L.-H."/>
            <person name="Turgeon B.G."/>
            <person name="Goodwin S.B."/>
            <person name="Spatafora J.W."/>
            <person name="Crous P.W."/>
            <person name="Grigoriev I.V."/>
        </authorList>
    </citation>
    <scope>NUCLEOTIDE SEQUENCE</scope>
    <source>
        <strain evidence="3">P77</strain>
    </source>
</reference>
<dbReference type="InterPro" id="IPR032466">
    <property type="entry name" value="Metal_Hydrolase"/>
</dbReference>
<protein>
    <submittedName>
        <fullName evidence="3">Metallo-dependent hydrolase</fullName>
    </submittedName>
</protein>
<evidence type="ECO:0000313" key="3">
    <source>
        <dbReference type="EMBL" id="KAF1831598.1"/>
    </source>
</evidence>
<name>A0A6A5K306_9PLEO</name>
<evidence type="ECO:0000256" key="1">
    <source>
        <dbReference type="ARBA" id="ARBA00022801"/>
    </source>
</evidence>
<dbReference type="Gene3D" id="2.30.40.10">
    <property type="entry name" value="Urease, subunit C, domain 1"/>
    <property type="match status" value="1"/>
</dbReference>
<accession>A0A6A5K306</accession>
<dbReference type="InterPro" id="IPR006680">
    <property type="entry name" value="Amidohydro-rel"/>
</dbReference>